<name>A0A6A6GV97_VIRVR</name>
<organism evidence="2 3">
    <name type="scientific">Viridothelium virens</name>
    <name type="common">Speckled blister lichen</name>
    <name type="synonym">Trypethelium virens</name>
    <dbReference type="NCBI Taxonomy" id="1048519"/>
    <lineage>
        <taxon>Eukaryota</taxon>
        <taxon>Fungi</taxon>
        <taxon>Dikarya</taxon>
        <taxon>Ascomycota</taxon>
        <taxon>Pezizomycotina</taxon>
        <taxon>Dothideomycetes</taxon>
        <taxon>Dothideomycetes incertae sedis</taxon>
        <taxon>Trypetheliales</taxon>
        <taxon>Trypetheliaceae</taxon>
        <taxon>Viridothelium</taxon>
    </lineage>
</organism>
<evidence type="ECO:0000259" key="1">
    <source>
        <dbReference type="Pfam" id="PF00117"/>
    </source>
</evidence>
<dbReference type="AlphaFoldDB" id="A0A6A6GV97"/>
<protein>
    <submittedName>
        <fullName evidence="2">Class I glutamine amidotransferase-like protein</fullName>
    </submittedName>
</protein>
<keyword evidence="2" id="KW-0315">Glutamine amidotransferase</keyword>
<feature type="domain" description="Glutamine amidotransferase" evidence="1">
    <location>
        <begin position="69"/>
        <end position="207"/>
    </location>
</feature>
<dbReference type="GO" id="GO:0016740">
    <property type="term" value="F:transferase activity"/>
    <property type="evidence" value="ECO:0007669"/>
    <property type="project" value="UniProtKB-KW"/>
</dbReference>
<gene>
    <name evidence="2" type="ORF">EV356DRAFT_493378</name>
</gene>
<dbReference type="SUPFAM" id="SSF52317">
    <property type="entry name" value="Class I glutamine amidotransferase-like"/>
    <property type="match status" value="1"/>
</dbReference>
<evidence type="ECO:0000313" key="3">
    <source>
        <dbReference type="Proteomes" id="UP000800092"/>
    </source>
</evidence>
<dbReference type="PANTHER" id="PTHR42695:SF5">
    <property type="entry name" value="GLUTAMINE AMIDOTRANSFERASE YLR126C-RELATED"/>
    <property type="match status" value="1"/>
</dbReference>
<sequence>MKPPLRIAVLECDTPLDQTRHKYGGYGGVFKALLEAGAIALNDPRLSSLPHHGLELTNFDVVNAEQYPSLDDIDAILLTGSRQNAFDNHPWIVKLVEFTRKVLEEQERVRVIGVCFGHQIVGRALGMKVDRSYAGWEISVTPMELTDRGMEIFKVDGKTMSLHQMHRDIILEYPDDVEKLGSSPRCFVQGMYKKNKVIAVQGHPEFNQDIVTELLNSRHHVGVFDDIMFKDGMDRVGKNHDGVVVSQAFLRFLLDD</sequence>
<dbReference type="OrthoDB" id="92161at2759"/>
<dbReference type="PROSITE" id="PS51273">
    <property type="entry name" value="GATASE_TYPE_1"/>
    <property type="match status" value="1"/>
</dbReference>
<dbReference type="InterPro" id="IPR017926">
    <property type="entry name" value="GATASE"/>
</dbReference>
<evidence type="ECO:0000313" key="2">
    <source>
        <dbReference type="EMBL" id="KAF2229645.1"/>
    </source>
</evidence>
<dbReference type="GO" id="GO:0005634">
    <property type="term" value="C:nucleus"/>
    <property type="evidence" value="ECO:0007669"/>
    <property type="project" value="TreeGrafter"/>
</dbReference>
<dbReference type="GO" id="GO:0005829">
    <property type="term" value="C:cytosol"/>
    <property type="evidence" value="ECO:0007669"/>
    <property type="project" value="TreeGrafter"/>
</dbReference>
<dbReference type="Pfam" id="PF00117">
    <property type="entry name" value="GATase"/>
    <property type="match status" value="1"/>
</dbReference>
<keyword evidence="2" id="KW-0808">Transferase</keyword>
<dbReference type="InterPro" id="IPR044992">
    <property type="entry name" value="ChyE-like"/>
</dbReference>
<keyword evidence="3" id="KW-1185">Reference proteome</keyword>
<reference evidence="2" key="1">
    <citation type="journal article" date="2020" name="Stud. Mycol.">
        <title>101 Dothideomycetes genomes: a test case for predicting lifestyles and emergence of pathogens.</title>
        <authorList>
            <person name="Haridas S."/>
            <person name="Albert R."/>
            <person name="Binder M."/>
            <person name="Bloem J."/>
            <person name="Labutti K."/>
            <person name="Salamov A."/>
            <person name="Andreopoulos B."/>
            <person name="Baker S."/>
            <person name="Barry K."/>
            <person name="Bills G."/>
            <person name="Bluhm B."/>
            <person name="Cannon C."/>
            <person name="Castanera R."/>
            <person name="Culley D."/>
            <person name="Daum C."/>
            <person name="Ezra D."/>
            <person name="Gonzalez J."/>
            <person name="Henrissat B."/>
            <person name="Kuo A."/>
            <person name="Liang C."/>
            <person name="Lipzen A."/>
            <person name="Lutzoni F."/>
            <person name="Magnuson J."/>
            <person name="Mondo S."/>
            <person name="Nolan M."/>
            <person name="Ohm R."/>
            <person name="Pangilinan J."/>
            <person name="Park H.-J."/>
            <person name="Ramirez L."/>
            <person name="Alfaro M."/>
            <person name="Sun H."/>
            <person name="Tritt A."/>
            <person name="Yoshinaga Y."/>
            <person name="Zwiers L.-H."/>
            <person name="Turgeon B."/>
            <person name="Goodwin S."/>
            <person name="Spatafora J."/>
            <person name="Crous P."/>
            <person name="Grigoriev I."/>
        </authorList>
    </citation>
    <scope>NUCLEOTIDE SEQUENCE</scope>
    <source>
        <strain evidence="2">Tuck. ex Michener</strain>
    </source>
</reference>
<dbReference type="Proteomes" id="UP000800092">
    <property type="component" value="Unassembled WGS sequence"/>
</dbReference>
<accession>A0A6A6GV97</accession>
<dbReference type="EMBL" id="ML991857">
    <property type="protein sequence ID" value="KAF2229645.1"/>
    <property type="molecule type" value="Genomic_DNA"/>
</dbReference>
<dbReference type="InterPro" id="IPR029062">
    <property type="entry name" value="Class_I_gatase-like"/>
</dbReference>
<dbReference type="Gene3D" id="3.40.50.880">
    <property type="match status" value="1"/>
</dbReference>
<proteinExistence type="predicted"/>
<dbReference type="PANTHER" id="PTHR42695">
    <property type="entry name" value="GLUTAMINE AMIDOTRANSFERASE YLR126C-RELATED"/>
    <property type="match status" value="1"/>
</dbReference>
<dbReference type="CDD" id="cd01741">
    <property type="entry name" value="GATase1_1"/>
    <property type="match status" value="1"/>
</dbReference>